<name>A0AA47MWC0_MERPO</name>
<protein>
    <submittedName>
        <fullName evidence="1">Uncharacterized protein</fullName>
    </submittedName>
</protein>
<evidence type="ECO:0000313" key="1">
    <source>
        <dbReference type="EMBL" id="KAK0147908.1"/>
    </source>
</evidence>
<dbReference type="PANTHER" id="PTHR47331">
    <property type="entry name" value="PHD-TYPE DOMAIN-CONTAINING PROTEIN"/>
    <property type="match status" value="1"/>
</dbReference>
<dbReference type="EMBL" id="JAOPHQ010002277">
    <property type="protein sequence ID" value="KAK0147908.1"/>
    <property type="molecule type" value="Genomic_DNA"/>
</dbReference>
<gene>
    <name evidence="1" type="ORF">N1851_012369</name>
</gene>
<dbReference type="InterPro" id="IPR008042">
    <property type="entry name" value="Retrotrans_Pao"/>
</dbReference>
<organism evidence="1 2">
    <name type="scientific">Merluccius polli</name>
    <name type="common">Benguela hake</name>
    <name type="synonym">Merluccius cadenati</name>
    <dbReference type="NCBI Taxonomy" id="89951"/>
    <lineage>
        <taxon>Eukaryota</taxon>
        <taxon>Metazoa</taxon>
        <taxon>Chordata</taxon>
        <taxon>Craniata</taxon>
        <taxon>Vertebrata</taxon>
        <taxon>Euteleostomi</taxon>
        <taxon>Actinopterygii</taxon>
        <taxon>Neopterygii</taxon>
        <taxon>Teleostei</taxon>
        <taxon>Neoteleostei</taxon>
        <taxon>Acanthomorphata</taxon>
        <taxon>Zeiogadaria</taxon>
        <taxon>Gadariae</taxon>
        <taxon>Gadiformes</taxon>
        <taxon>Gadoidei</taxon>
        <taxon>Merlucciidae</taxon>
        <taxon>Merluccius</taxon>
    </lineage>
</organism>
<proteinExistence type="predicted"/>
<dbReference type="InterPro" id="IPR043502">
    <property type="entry name" value="DNA/RNA_pol_sf"/>
</dbReference>
<dbReference type="SUPFAM" id="SSF56672">
    <property type="entry name" value="DNA/RNA polymerases"/>
    <property type="match status" value="1"/>
</dbReference>
<evidence type="ECO:0000313" key="2">
    <source>
        <dbReference type="Proteomes" id="UP001174136"/>
    </source>
</evidence>
<sequence length="304" mass="34705">MADVEAMFHQIRVSNEDTDLFRFLWWPDGNYEQGLVEHKMLVHIFGVTSSPSVANFALQKCATDCEDDFGHETAKTVKRNFYVDDCLKSTTDEDTAIKLCADLRSMLARGGFRLTKWSSNSRKFLSSIPEDEKAKGFQDLDFDEDNLPMARALGIQWCAESDQFKINLKDRPHTRRGLPSLVSSIFDPLGFVAPVVLPAKKILLLLLSCVIIRCPVQWRIATPSSQKFGWDEDLPDEVIKSCKRWISSLQQLENFVELTDALKRSSLVHQSSHSCITSRTRVRMLMEQQAICYCVLHLEKLNQP</sequence>
<comment type="caution">
    <text evidence="1">The sequence shown here is derived from an EMBL/GenBank/DDBJ whole genome shotgun (WGS) entry which is preliminary data.</text>
</comment>
<keyword evidence="2" id="KW-1185">Reference proteome</keyword>
<dbReference type="Pfam" id="PF05380">
    <property type="entry name" value="Peptidase_A17"/>
    <property type="match status" value="1"/>
</dbReference>
<dbReference type="Proteomes" id="UP001174136">
    <property type="component" value="Unassembled WGS sequence"/>
</dbReference>
<reference evidence="1" key="1">
    <citation type="journal article" date="2023" name="Front. Mar. Sci.">
        <title>A new Merluccius polli reference genome to investigate the effects of global change in West African waters.</title>
        <authorList>
            <person name="Mateo J.L."/>
            <person name="Blanco-Fernandez C."/>
            <person name="Garcia-Vazquez E."/>
            <person name="Machado-Schiaffino G."/>
        </authorList>
    </citation>
    <scope>NUCLEOTIDE SEQUENCE</scope>
    <source>
        <strain evidence="1">C29</strain>
        <tissue evidence="1">Fin</tissue>
    </source>
</reference>
<dbReference type="AlphaFoldDB" id="A0AA47MWC0"/>
<accession>A0AA47MWC0</accession>